<organism evidence="6 7">
    <name type="scientific">Pleomassaria siparia CBS 279.74</name>
    <dbReference type="NCBI Taxonomy" id="1314801"/>
    <lineage>
        <taxon>Eukaryota</taxon>
        <taxon>Fungi</taxon>
        <taxon>Dikarya</taxon>
        <taxon>Ascomycota</taxon>
        <taxon>Pezizomycotina</taxon>
        <taxon>Dothideomycetes</taxon>
        <taxon>Pleosporomycetidae</taxon>
        <taxon>Pleosporales</taxon>
        <taxon>Pleomassariaceae</taxon>
        <taxon>Pleomassaria</taxon>
    </lineage>
</organism>
<feature type="compositionally biased region" description="Basic and acidic residues" evidence="5">
    <location>
        <begin position="87"/>
        <end position="98"/>
    </location>
</feature>
<dbReference type="InterPro" id="IPR009072">
    <property type="entry name" value="Histone-fold"/>
</dbReference>
<dbReference type="PANTHER" id="PTHR22980">
    <property type="entry name" value="CORTISTATIN"/>
    <property type="match status" value="1"/>
</dbReference>
<protein>
    <recommendedName>
        <fullName evidence="8">Apoptosis-inducing TAF9-like domain 1 family protein</fullName>
    </recommendedName>
</protein>
<feature type="non-terminal residue" evidence="6">
    <location>
        <position position="1"/>
    </location>
</feature>
<dbReference type="GO" id="GO:0003677">
    <property type="term" value="F:DNA binding"/>
    <property type="evidence" value="ECO:0007669"/>
    <property type="project" value="UniProtKB-KW"/>
</dbReference>
<evidence type="ECO:0000256" key="5">
    <source>
        <dbReference type="SAM" id="MobiDB-lite"/>
    </source>
</evidence>
<reference evidence="6" key="1">
    <citation type="journal article" date="2020" name="Stud. Mycol.">
        <title>101 Dothideomycetes genomes: a test case for predicting lifestyles and emergence of pathogens.</title>
        <authorList>
            <person name="Haridas S."/>
            <person name="Albert R."/>
            <person name="Binder M."/>
            <person name="Bloem J."/>
            <person name="Labutti K."/>
            <person name="Salamov A."/>
            <person name="Andreopoulos B."/>
            <person name="Baker S."/>
            <person name="Barry K."/>
            <person name="Bills G."/>
            <person name="Bluhm B."/>
            <person name="Cannon C."/>
            <person name="Castanera R."/>
            <person name="Culley D."/>
            <person name="Daum C."/>
            <person name="Ezra D."/>
            <person name="Gonzalez J."/>
            <person name="Henrissat B."/>
            <person name="Kuo A."/>
            <person name="Liang C."/>
            <person name="Lipzen A."/>
            <person name="Lutzoni F."/>
            <person name="Magnuson J."/>
            <person name="Mondo S."/>
            <person name="Nolan M."/>
            <person name="Ohm R."/>
            <person name="Pangilinan J."/>
            <person name="Park H.-J."/>
            <person name="Ramirez L."/>
            <person name="Alfaro M."/>
            <person name="Sun H."/>
            <person name="Tritt A."/>
            <person name="Yoshinaga Y."/>
            <person name="Zwiers L.-H."/>
            <person name="Turgeon B."/>
            <person name="Goodwin S."/>
            <person name="Spatafora J."/>
            <person name="Crous P."/>
            <person name="Grigoriev I."/>
        </authorList>
    </citation>
    <scope>NUCLEOTIDE SEQUENCE</scope>
    <source>
        <strain evidence="6">CBS 279.74</strain>
    </source>
</reference>
<comment type="similarity">
    <text evidence="1">Belongs to the TAF9 family. CENP-S/MHF1 subfamily.</text>
</comment>
<dbReference type="GO" id="GO:0006281">
    <property type="term" value="P:DNA repair"/>
    <property type="evidence" value="ECO:0007669"/>
    <property type="project" value="UniProtKB-KW"/>
</dbReference>
<dbReference type="EMBL" id="MU005766">
    <property type="protein sequence ID" value="KAF2712141.1"/>
    <property type="molecule type" value="Genomic_DNA"/>
</dbReference>
<dbReference type="Proteomes" id="UP000799428">
    <property type="component" value="Unassembled WGS sequence"/>
</dbReference>
<dbReference type="GO" id="GO:0000712">
    <property type="term" value="P:resolution of meiotic recombination intermediates"/>
    <property type="evidence" value="ECO:0007669"/>
    <property type="project" value="TreeGrafter"/>
</dbReference>
<evidence type="ECO:0000256" key="4">
    <source>
        <dbReference type="ARBA" id="ARBA00023204"/>
    </source>
</evidence>
<proteinExistence type="inferred from homology"/>
<evidence type="ECO:0000256" key="3">
    <source>
        <dbReference type="ARBA" id="ARBA00023125"/>
    </source>
</evidence>
<feature type="region of interest" description="Disordered" evidence="5">
    <location>
        <begin position="87"/>
        <end position="115"/>
    </location>
</feature>
<dbReference type="OrthoDB" id="1872155at2759"/>
<dbReference type="InterPro" id="IPR029003">
    <property type="entry name" value="CENP-S/Mhf1"/>
</dbReference>
<dbReference type="Gene3D" id="1.10.20.10">
    <property type="entry name" value="Histone, subunit A"/>
    <property type="match status" value="1"/>
</dbReference>
<evidence type="ECO:0008006" key="8">
    <source>
        <dbReference type="Google" id="ProtNLM"/>
    </source>
</evidence>
<gene>
    <name evidence="6" type="ORF">K504DRAFT_373442</name>
</gene>
<evidence type="ECO:0000313" key="6">
    <source>
        <dbReference type="EMBL" id="KAF2712141.1"/>
    </source>
</evidence>
<keyword evidence="7" id="KW-1185">Reference proteome</keyword>
<dbReference type="Pfam" id="PF15630">
    <property type="entry name" value="CENP-S"/>
    <property type="match status" value="1"/>
</dbReference>
<evidence type="ECO:0000313" key="7">
    <source>
        <dbReference type="Proteomes" id="UP000799428"/>
    </source>
</evidence>
<accession>A0A6G1KIB5</accession>
<dbReference type="CDD" id="cd22919">
    <property type="entry name" value="HFD_CENP-S"/>
    <property type="match status" value="1"/>
</dbReference>
<dbReference type="SUPFAM" id="SSF47113">
    <property type="entry name" value="Histone-fold"/>
    <property type="match status" value="1"/>
</dbReference>
<keyword evidence="3" id="KW-0238">DNA-binding</keyword>
<dbReference type="GO" id="GO:0031297">
    <property type="term" value="P:replication fork processing"/>
    <property type="evidence" value="ECO:0007669"/>
    <property type="project" value="TreeGrafter"/>
</dbReference>
<keyword evidence="2" id="KW-0227">DNA damage</keyword>
<evidence type="ECO:0000256" key="2">
    <source>
        <dbReference type="ARBA" id="ARBA00022763"/>
    </source>
</evidence>
<dbReference type="GO" id="GO:0046982">
    <property type="term" value="F:protein heterodimerization activity"/>
    <property type="evidence" value="ECO:0007669"/>
    <property type="project" value="InterPro"/>
</dbReference>
<keyword evidence="4" id="KW-0234">DNA repair</keyword>
<dbReference type="AlphaFoldDB" id="A0A6G1KIB5"/>
<evidence type="ECO:0000256" key="1">
    <source>
        <dbReference type="ARBA" id="ARBA00006612"/>
    </source>
</evidence>
<dbReference type="GO" id="GO:0003682">
    <property type="term" value="F:chromatin binding"/>
    <property type="evidence" value="ECO:0007669"/>
    <property type="project" value="TreeGrafter"/>
</dbReference>
<dbReference type="PANTHER" id="PTHR22980:SF0">
    <property type="entry name" value="CENTROMERE PROTEIN S"/>
    <property type="match status" value="1"/>
</dbReference>
<sequence length="115" mass="12775">QRLKSALWFAIGKFVDDECLSQNLNATPQFIGALTELVYTQIENTSRDLESFARHGGRRIINTDDVMLLSRRNEGLESLLRDTLDAMKAREKPADTGRAKPAAKTAAKGKGKARQ</sequence>
<dbReference type="GO" id="GO:0071821">
    <property type="term" value="C:FANCM-MHF complex"/>
    <property type="evidence" value="ECO:0007669"/>
    <property type="project" value="InterPro"/>
</dbReference>
<name>A0A6G1KIB5_9PLEO</name>